<dbReference type="InterPro" id="IPR050986">
    <property type="entry name" value="GutQ/KpsF_isomerases"/>
</dbReference>
<evidence type="ECO:0000256" key="1">
    <source>
        <dbReference type="ARBA" id="ARBA00008165"/>
    </source>
</evidence>
<dbReference type="InterPro" id="IPR004800">
    <property type="entry name" value="KdsD/KpsF-type"/>
</dbReference>
<dbReference type="Pfam" id="PF00571">
    <property type="entry name" value="CBS"/>
    <property type="match status" value="2"/>
</dbReference>
<dbReference type="RefSeq" id="WP_110717948.1">
    <property type="nucleotide sequence ID" value="NZ_PGFS01000001.1"/>
</dbReference>
<keyword evidence="9" id="KW-1185">Reference proteome</keyword>
<dbReference type="Gene3D" id="3.10.580.10">
    <property type="entry name" value="CBS-domain"/>
    <property type="match status" value="1"/>
</dbReference>
<dbReference type="Gene3D" id="3.40.50.10490">
    <property type="entry name" value="Glucose-6-phosphate isomerase like protein, domain 1"/>
    <property type="match status" value="1"/>
</dbReference>
<feature type="domain" description="SIS" evidence="7">
    <location>
        <begin position="47"/>
        <end position="190"/>
    </location>
</feature>
<evidence type="ECO:0000259" key="6">
    <source>
        <dbReference type="PROSITE" id="PS51371"/>
    </source>
</evidence>
<dbReference type="NCBIfam" id="TIGR00393">
    <property type="entry name" value="kpsF"/>
    <property type="match status" value="1"/>
</dbReference>
<dbReference type="SUPFAM" id="SSF53697">
    <property type="entry name" value="SIS domain"/>
    <property type="match status" value="1"/>
</dbReference>
<evidence type="ECO:0000259" key="7">
    <source>
        <dbReference type="PROSITE" id="PS51464"/>
    </source>
</evidence>
<dbReference type="InterPro" id="IPR001347">
    <property type="entry name" value="SIS_dom"/>
</dbReference>
<keyword evidence="2" id="KW-0677">Repeat</keyword>
<dbReference type="PANTHER" id="PTHR42745:SF1">
    <property type="entry name" value="ARABINOSE 5-PHOSPHATE ISOMERASE KDSD"/>
    <property type="match status" value="1"/>
</dbReference>
<dbReference type="Proteomes" id="UP001162135">
    <property type="component" value="Unassembled WGS sequence"/>
</dbReference>
<gene>
    <name evidence="8" type="ORF">CUR86_10870</name>
</gene>
<evidence type="ECO:0000313" key="9">
    <source>
        <dbReference type="Proteomes" id="UP001162135"/>
    </source>
</evidence>
<dbReference type="InterPro" id="IPR046342">
    <property type="entry name" value="CBS_dom_sf"/>
</dbReference>
<dbReference type="InterPro" id="IPR000644">
    <property type="entry name" value="CBS_dom"/>
</dbReference>
<evidence type="ECO:0000256" key="4">
    <source>
        <dbReference type="PIRNR" id="PIRNR004692"/>
    </source>
</evidence>
<keyword evidence="4 8" id="KW-0413">Isomerase</keyword>
<dbReference type="PROSITE" id="PS51371">
    <property type="entry name" value="CBS"/>
    <property type="match status" value="1"/>
</dbReference>
<protein>
    <recommendedName>
        <fullName evidence="4">Arabinose 5-phosphate isomerase</fullName>
        <shortName evidence="4">API</shortName>
        <ecNumber evidence="4">5.3.1.13</ecNumber>
    </recommendedName>
</protein>
<dbReference type="CDD" id="cd05014">
    <property type="entry name" value="SIS_Kpsf"/>
    <property type="match status" value="1"/>
</dbReference>
<dbReference type="PIRSF" id="PIRSF004692">
    <property type="entry name" value="KdsD_KpsF"/>
    <property type="match status" value="1"/>
</dbReference>
<dbReference type="PANTHER" id="PTHR42745">
    <property type="match status" value="1"/>
</dbReference>
<dbReference type="InterPro" id="IPR035474">
    <property type="entry name" value="SIS_Kpsf"/>
</dbReference>
<evidence type="ECO:0000256" key="2">
    <source>
        <dbReference type="ARBA" id="ARBA00022737"/>
    </source>
</evidence>
<feature type="domain" description="CBS" evidence="6">
    <location>
        <begin position="215"/>
        <end position="271"/>
    </location>
</feature>
<reference evidence="8" key="2">
    <citation type="submission" date="2017-11" db="EMBL/GenBank/DDBJ databases">
        <authorList>
            <person name="Das S.K."/>
        </authorList>
    </citation>
    <scope>NUCLEOTIDE SEQUENCE</scope>
    <source>
        <strain evidence="8">S4-41</strain>
    </source>
</reference>
<name>A0ABT6I5D2_9GAMM</name>
<keyword evidence="3 5" id="KW-0129">CBS domain</keyword>
<dbReference type="SUPFAM" id="SSF54631">
    <property type="entry name" value="CBS-domain pair"/>
    <property type="match status" value="1"/>
</dbReference>
<evidence type="ECO:0000256" key="5">
    <source>
        <dbReference type="PROSITE-ProRule" id="PRU00703"/>
    </source>
</evidence>
<dbReference type="InterPro" id="IPR046348">
    <property type="entry name" value="SIS_dom_sf"/>
</dbReference>
<comment type="similarity">
    <text evidence="1 4">Belongs to the SIS family. GutQ/KpsF subfamily.</text>
</comment>
<dbReference type="EMBL" id="PGFS01000001">
    <property type="protein sequence ID" value="MDH4572904.1"/>
    <property type="molecule type" value="Genomic_DNA"/>
</dbReference>
<dbReference type="EC" id="5.3.1.13" evidence="4"/>
<evidence type="ECO:0000256" key="3">
    <source>
        <dbReference type="ARBA" id="ARBA00023122"/>
    </source>
</evidence>
<reference evidence="8" key="1">
    <citation type="journal article" date="2015" name="Antonie Van Leeuwenhoek">
        <title>Comparative 16S rRNA signatures and multilocus sequence analysis for the genus Salinicola and description of Salinicola acroporae sp. nov., isolated from coral Acropora digitifera.</title>
        <authorList>
            <person name="Lepcha R.T."/>
            <person name="Poddar A."/>
            <person name="Schumann P."/>
            <person name="Das S.K."/>
        </authorList>
    </citation>
    <scope>NUCLEOTIDE SEQUENCE</scope>
    <source>
        <strain evidence="8">S4-41</strain>
    </source>
</reference>
<dbReference type="PROSITE" id="PS51464">
    <property type="entry name" value="SIS"/>
    <property type="match status" value="1"/>
</dbReference>
<accession>A0ABT6I5D2</accession>
<comment type="catalytic activity">
    <reaction evidence="4">
        <text>D-arabinose 5-phosphate = D-ribulose 5-phosphate</text>
        <dbReference type="Rhea" id="RHEA:23104"/>
        <dbReference type="ChEBI" id="CHEBI:57693"/>
        <dbReference type="ChEBI" id="CHEBI:58121"/>
        <dbReference type="EC" id="5.3.1.13"/>
    </reaction>
</comment>
<evidence type="ECO:0000313" key="8">
    <source>
        <dbReference type="EMBL" id="MDH4572904.1"/>
    </source>
</evidence>
<comment type="caution">
    <text evidence="8">The sequence shown here is derived from an EMBL/GenBank/DDBJ whole genome shotgun (WGS) entry which is preliminary data.</text>
</comment>
<organism evidence="8 9">
    <name type="scientific">Salinicola acroporae</name>
    <dbReference type="NCBI Taxonomy" id="1541440"/>
    <lineage>
        <taxon>Bacteria</taxon>
        <taxon>Pseudomonadati</taxon>
        <taxon>Pseudomonadota</taxon>
        <taxon>Gammaproteobacteria</taxon>
        <taxon>Oceanospirillales</taxon>
        <taxon>Halomonadaceae</taxon>
        <taxon>Salinicola</taxon>
    </lineage>
</organism>
<dbReference type="Pfam" id="PF01380">
    <property type="entry name" value="SIS"/>
    <property type="match status" value="1"/>
</dbReference>
<dbReference type="GO" id="GO:0016853">
    <property type="term" value="F:isomerase activity"/>
    <property type="evidence" value="ECO:0007669"/>
    <property type="project" value="UniProtKB-KW"/>
</dbReference>
<proteinExistence type="inferred from homology"/>
<sequence>MEIVAELKREPWVDSGRSLGLARQVFEGQARALDAIGSSLNEDFLKAVELILACTGKVIVSGMGKSGIIGRKIAATLASTGTPSFFVHPGEAYHGDLGMIGGIDLVLLISHSGETDEVIKLIPYLRHIQANTIAITGCADSTLAQSASVHLDVSIERETCPNNLAPTTSTTATLVMGDALAVTLMNRRGFMPVDFARFHPGGSLGRKLLTQARDVMHEVPCLFGEATFDQIVNNISQGKRGIVCIVSATGELLGVVTDGDLRRALESSTEETRPKAQDIMGRMPTTVAGEANLHDCEILMRERKLTSLIVIESGKPLGVIKSFDA</sequence>